<accession>A0A653BIC5</accession>
<organism evidence="3 4">
    <name type="scientific">Callosobruchus maculatus</name>
    <name type="common">Southern cowpea weevil</name>
    <name type="synonym">Pulse bruchid</name>
    <dbReference type="NCBI Taxonomy" id="64391"/>
    <lineage>
        <taxon>Eukaryota</taxon>
        <taxon>Metazoa</taxon>
        <taxon>Ecdysozoa</taxon>
        <taxon>Arthropoda</taxon>
        <taxon>Hexapoda</taxon>
        <taxon>Insecta</taxon>
        <taxon>Pterygota</taxon>
        <taxon>Neoptera</taxon>
        <taxon>Endopterygota</taxon>
        <taxon>Coleoptera</taxon>
        <taxon>Polyphaga</taxon>
        <taxon>Cucujiformia</taxon>
        <taxon>Chrysomeloidea</taxon>
        <taxon>Chrysomelidae</taxon>
        <taxon>Bruchinae</taxon>
        <taxon>Bruchini</taxon>
        <taxon>Callosobruchus</taxon>
    </lineage>
</organism>
<evidence type="ECO:0000256" key="2">
    <source>
        <dbReference type="SAM" id="Phobius"/>
    </source>
</evidence>
<dbReference type="EMBL" id="CAACVG010001215">
    <property type="protein sequence ID" value="VEN35054.1"/>
    <property type="molecule type" value="Genomic_DNA"/>
</dbReference>
<keyword evidence="2" id="KW-1133">Transmembrane helix</keyword>
<evidence type="ECO:0000256" key="1">
    <source>
        <dbReference type="SAM" id="MobiDB-lite"/>
    </source>
</evidence>
<dbReference type="Proteomes" id="UP000410492">
    <property type="component" value="Unassembled WGS sequence"/>
</dbReference>
<evidence type="ECO:0000313" key="3">
    <source>
        <dbReference type="EMBL" id="VEN35054.1"/>
    </source>
</evidence>
<feature type="transmembrane region" description="Helical" evidence="2">
    <location>
        <begin position="120"/>
        <end position="142"/>
    </location>
</feature>
<dbReference type="AlphaFoldDB" id="A0A653BIC5"/>
<keyword evidence="2" id="KW-0812">Transmembrane</keyword>
<keyword evidence="2" id="KW-0472">Membrane</keyword>
<reference evidence="3 4" key="1">
    <citation type="submission" date="2019-01" db="EMBL/GenBank/DDBJ databases">
        <authorList>
            <person name="Sayadi A."/>
        </authorList>
    </citation>
    <scope>NUCLEOTIDE SEQUENCE [LARGE SCALE GENOMIC DNA]</scope>
</reference>
<keyword evidence="4" id="KW-1185">Reference proteome</keyword>
<sequence>MDRKQRHSLQPHSNTRPPPINLRHTKSQIYDNGRAKKKKHRIPSTISTISENEDMEMDNVSITMEPEKSLKSKYSYDNAGYDGGSEKKSMSSRASSMQSLEVVREQYCCCAKRTKCERKLIIAVTVLSIVIIVLIVVIGVIAGQKELDQFPGFRLAL</sequence>
<evidence type="ECO:0000313" key="4">
    <source>
        <dbReference type="Proteomes" id="UP000410492"/>
    </source>
</evidence>
<gene>
    <name evidence="3" type="ORF">CALMAC_LOCUS1063</name>
</gene>
<proteinExistence type="predicted"/>
<protein>
    <submittedName>
        <fullName evidence="3">Uncharacterized protein</fullName>
    </submittedName>
</protein>
<dbReference type="OrthoDB" id="6762505at2759"/>
<feature type="region of interest" description="Disordered" evidence="1">
    <location>
        <begin position="1"/>
        <end position="25"/>
    </location>
</feature>
<name>A0A653BIC5_CALMS</name>